<evidence type="ECO:0000313" key="2">
    <source>
        <dbReference type="Proteomes" id="UP001144673"/>
    </source>
</evidence>
<sequence>MAVSSLFAATILRSSYGALQRTIQDTVQQSILPLQQQMQIDMARLAMANRQKRRNPHFAKFCKRLYEQKWSPNIVPRRISKL</sequence>
<protein>
    <submittedName>
        <fullName evidence="1">Uncharacterized protein</fullName>
    </submittedName>
</protein>
<reference evidence="1" key="1">
    <citation type="journal article" date="2023" name="Access Microbiol">
        <title>De-novo genome assembly for Akanthomyces muscarius, a biocontrol agent of insect agricultural pests.</title>
        <authorList>
            <person name="Erdos Z."/>
            <person name="Studholme D.J."/>
            <person name="Raymond B."/>
            <person name="Sharma M."/>
        </authorList>
    </citation>
    <scope>NUCLEOTIDE SEQUENCE</scope>
    <source>
        <strain evidence="1">Ve6</strain>
    </source>
</reference>
<keyword evidence="2" id="KW-1185">Reference proteome</keyword>
<dbReference type="RefSeq" id="XP_056053206.1">
    <property type="nucleotide sequence ID" value="XM_056201455.1"/>
</dbReference>
<dbReference type="Proteomes" id="UP001144673">
    <property type="component" value="Chromosome 4"/>
</dbReference>
<organism evidence="1 2">
    <name type="scientific">Akanthomyces muscarius</name>
    <name type="common">Entomopathogenic fungus</name>
    <name type="synonym">Lecanicillium muscarium</name>
    <dbReference type="NCBI Taxonomy" id="2231603"/>
    <lineage>
        <taxon>Eukaryota</taxon>
        <taxon>Fungi</taxon>
        <taxon>Dikarya</taxon>
        <taxon>Ascomycota</taxon>
        <taxon>Pezizomycotina</taxon>
        <taxon>Sordariomycetes</taxon>
        <taxon>Hypocreomycetidae</taxon>
        <taxon>Hypocreales</taxon>
        <taxon>Cordycipitaceae</taxon>
        <taxon>Akanthomyces</taxon>
    </lineage>
</organism>
<accession>A0A9W8UKN8</accession>
<dbReference type="GeneID" id="80899344"/>
<comment type="caution">
    <text evidence="1">The sequence shown here is derived from an EMBL/GenBank/DDBJ whole genome shotgun (WGS) entry which is preliminary data.</text>
</comment>
<dbReference type="EMBL" id="JAJHUN010000009">
    <property type="protein sequence ID" value="KAJ4151492.1"/>
    <property type="molecule type" value="Genomic_DNA"/>
</dbReference>
<dbReference type="AlphaFoldDB" id="A0A9W8UKN8"/>
<name>A0A9W8UKN8_AKAMU</name>
<dbReference type="KEGG" id="amus:LMH87_012185"/>
<gene>
    <name evidence="1" type="ORF">LMH87_012185</name>
</gene>
<evidence type="ECO:0000313" key="1">
    <source>
        <dbReference type="EMBL" id="KAJ4151492.1"/>
    </source>
</evidence>
<proteinExistence type="predicted"/>